<keyword evidence="3" id="KW-1185">Reference proteome</keyword>
<gene>
    <name evidence="2" type="ORF">GWR21_02880</name>
</gene>
<evidence type="ECO:0000259" key="1">
    <source>
        <dbReference type="Pfam" id="PF20041"/>
    </source>
</evidence>
<sequence>MYLFLATTYNVSLIRAQNRPANTIRPSARPAALSPGYRSALVNRIRTWTPAAPATDTGWVTATTRTAVEVRMQTQYFDGLGRLLQTVGRQHSPGGKDVVSPALYDAFGREQFSYLPYAQQTGISNGAFKTTPFPAQSAYYKDRALSPGVGSDSIYYTQTRYDASPLNRVTHAWAPGNAWAKEGGSRPVMQRYQVNTVADSVRCWTMPVTGQIPVSVRIYSAGTLLKDVVISEAGVQRITYHDKAGRVVLYRSQLAANPGTGHMGWLSTYYVYDDAGMLRAVIPPKAVDLIKGSWTVPEVAATELCFLYRYDGELRTIVQKVPGADSIEMVYDKRDRIVARRDGVMKAMGQWYAISYDQLNRERKTALINLPDSRAQLQMRVDQLIPGSQDILSLVAATQTRILTNTFYDDYNFPGKQSYLVADINKVKAGGNSYPVLLPSVASQMTKGLMTGRSVRVEATEQFITATFYYDAKGRVTQVLANNMAGGNDVITTLYDFSGKILSTYQRHTNPRSVLTPQTTILTTFAYDALGRVDSVGKRINDDPATQHTIAVNVYDENGRLRTKRLEVTGANAQLETLQYVYNIRGWLKSVNGTFVNTSGSTSNWFGQEYSYEYGFDSSEYTGNIAGIKWKTATDGIVRAYGFDYDRADQLNYADFVQQQPGSTTWTNDKADFSVSGLTYDPGGNILSMKQRGVSGMAVRTIDSLKYGYFPGSNRLSYVTDKRNDPATQLGDFREMDNREVQDYWYDPNGNISRDNNKAIDTVLYNHQQLPAILLAKGKKASIHYLYAAGKGELLAKMVADTSITPHRSRITHYINGFQYEQDTLQFIAQEEGRIRPVYKTGKPVVYVFDYFLKDNLGNVRMVLSTEKDTVVYKATMETASAAREATLFSNIAETRAKKPVGYPDGLIGSTDGYVARLNAINGQKIGPSLVIRVMAGDSLMIGVNAFHKKGPATPINIRPEAMITALLDAFNSKLPGSQVHGITDASLSSFPFGTAAHKQLQDQLPRNDMPDPLPAYLCFAGFDDQLNLVSRNTGVRQVQPETDIVQTLVAPPMRIDKSGYVYIYTTNESAQDVYFDNLTVTHITGPLLEETHYYPFGLTMAAISYPALKGLQYPENRKRYNGIELNTALSLNEYDAFYRTLDPQTGRWKQIDPKIDKMEAWSPYVSNFNNPIRYSDFLGDKPEPDPGQGILKTMFQVFNVMVRQLNNYMNQNRKENMAVIRGAVNQGVENFKGRIATGNTTPQLIYNAFRQDPLGAVTGFGGLELKVAVTTTKELALTSNVGSGGAKVAEGIEVGVKMSGKLDGAGRAKEFGDEWSKASLSEAIEKFAPGAEGVVSDNGKKIIYANEGSTIQVVEDRLGNYFRIENTALSGKRKFLDFDGKVPNNKIVNGKTKGRSQPEYNQVTHYLNIDK</sequence>
<dbReference type="KEGG" id="chih:GWR21_02880"/>
<dbReference type="Gene3D" id="2.180.10.10">
    <property type="entry name" value="RHS repeat-associated core"/>
    <property type="match status" value="2"/>
</dbReference>
<dbReference type="RefSeq" id="WP_162330278.1">
    <property type="nucleotide sequence ID" value="NZ_CP048113.1"/>
</dbReference>
<evidence type="ECO:0000313" key="3">
    <source>
        <dbReference type="Proteomes" id="UP000476411"/>
    </source>
</evidence>
<name>A0A6B9ZBU0_9BACT</name>
<organism evidence="2 3">
    <name type="scientific">Chitinophaga agri</name>
    <dbReference type="NCBI Taxonomy" id="2703787"/>
    <lineage>
        <taxon>Bacteria</taxon>
        <taxon>Pseudomonadati</taxon>
        <taxon>Bacteroidota</taxon>
        <taxon>Chitinophagia</taxon>
        <taxon>Chitinophagales</taxon>
        <taxon>Chitinophagaceae</taxon>
        <taxon>Chitinophaga</taxon>
    </lineage>
</organism>
<dbReference type="Proteomes" id="UP000476411">
    <property type="component" value="Chromosome"/>
</dbReference>
<dbReference type="InterPro" id="IPR045619">
    <property type="entry name" value="DUF6443"/>
</dbReference>
<protein>
    <recommendedName>
        <fullName evidence="1">DUF6443 domain-containing protein</fullName>
    </recommendedName>
</protein>
<proteinExistence type="predicted"/>
<feature type="domain" description="DUF6443" evidence="1">
    <location>
        <begin position="47"/>
        <end position="184"/>
    </location>
</feature>
<evidence type="ECO:0000313" key="2">
    <source>
        <dbReference type="EMBL" id="QHS58575.1"/>
    </source>
</evidence>
<dbReference type="Pfam" id="PF20041">
    <property type="entry name" value="DUF6443"/>
    <property type="match status" value="1"/>
</dbReference>
<reference evidence="2 3" key="1">
    <citation type="submission" date="2020-01" db="EMBL/GenBank/DDBJ databases">
        <title>Complete genome sequence of Chitinophaga sp. H33E-04 isolated from quinoa roots.</title>
        <authorList>
            <person name="Weon H.-Y."/>
            <person name="Lee S.A."/>
        </authorList>
    </citation>
    <scope>NUCLEOTIDE SEQUENCE [LARGE SCALE GENOMIC DNA]</scope>
    <source>
        <strain evidence="2 3">H33E-04</strain>
    </source>
</reference>
<dbReference type="EMBL" id="CP048113">
    <property type="protein sequence ID" value="QHS58575.1"/>
    <property type="molecule type" value="Genomic_DNA"/>
</dbReference>
<accession>A0A6B9ZBU0</accession>